<evidence type="ECO:0000313" key="2">
    <source>
        <dbReference type="Proteomes" id="UP000011223"/>
    </source>
</evidence>
<organism evidence="1 2">
    <name type="scientific">Grimontia indica</name>
    <dbReference type="NCBI Taxonomy" id="1056512"/>
    <lineage>
        <taxon>Bacteria</taxon>
        <taxon>Pseudomonadati</taxon>
        <taxon>Pseudomonadota</taxon>
        <taxon>Gammaproteobacteria</taxon>
        <taxon>Vibrionales</taxon>
        <taxon>Vibrionaceae</taxon>
        <taxon>Grimontia</taxon>
    </lineage>
</organism>
<gene>
    <name evidence="1" type="ORF">D515_01387</name>
</gene>
<protein>
    <recommendedName>
        <fullName evidence="3">SnoaL-like domain-containing protein</fullName>
    </recommendedName>
</protein>
<dbReference type="Gene3D" id="3.10.450.50">
    <property type="match status" value="1"/>
</dbReference>
<evidence type="ECO:0000313" key="1">
    <source>
        <dbReference type="EMBL" id="EOD79593.1"/>
    </source>
</evidence>
<dbReference type="EMBL" id="ANFM02000018">
    <property type="protein sequence ID" value="EOD79593.1"/>
    <property type="molecule type" value="Genomic_DNA"/>
</dbReference>
<dbReference type="InterPro" id="IPR032710">
    <property type="entry name" value="NTF2-like_dom_sf"/>
</dbReference>
<dbReference type="Proteomes" id="UP000011223">
    <property type="component" value="Unassembled WGS sequence"/>
</dbReference>
<dbReference type="AlphaFoldDB" id="R1GTQ8"/>
<evidence type="ECO:0008006" key="3">
    <source>
        <dbReference type="Google" id="ProtNLM"/>
    </source>
</evidence>
<dbReference type="SUPFAM" id="SSF54427">
    <property type="entry name" value="NTF2-like"/>
    <property type="match status" value="1"/>
</dbReference>
<proteinExistence type="predicted"/>
<keyword evidence="2" id="KW-1185">Reference proteome</keyword>
<name>R1GTQ8_9GAMM</name>
<dbReference type="RefSeq" id="WP_002538749.1">
    <property type="nucleotide sequence ID" value="NZ_ANFM02000018.1"/>
</dbReference>
<sequence>MSAFENATEFFHACESGKGWEACKGFAEPNAGFDSQAFALTDIQTLEDYTHWMHGITNGPMAGSHYELTTSAFDHDKNTAIFFGTFFGIHSGEGGPVAATGKKCASHYVYVMQLSDEGKVTHMTKIWNDGWALKELGWTDTQTT</sequence>
<accession>R1GTQ8</accession>
<reference evidence="1 2" key="1">
    <citation type="journal article" date="2014" name="PLoS ONE">
        <title>Grimontia indica AK16(T), sp. nov., Isolated from a Seawater Sample Reports the Presence of Pathogenic Genes Similar to Vibrio Genus.</title>
        <authorList>
            <person name="Singh A."/>
            <person name="Vaidya B."/>
            <person name="Khatri I."/>
            <person name="Srinivas T.N."/>
            <person name="Subramanian S."/>
            <person name="Korpole S."/>
            <person name="Pinnaka A.K."/>
        </authorList>
    </citation>
    <scope>NUCLEOTIDE SEQUENCE [LARGE SCALE GENOMIC DNA]</scope>
    <source>
        <strain evidence="1 2">AK16</strain>
    </source>
</reference>
<comment type="caution">
    <text evidence="1">The sequence shown here is derived from an EMBL/GenBank/DDBJ whole genome shotgun (WGS) entry which is preliminary data.</text>
</comment>
<dbReference type="eggNOG" id="COG3631">
    <property type="taxonomic scope" value="Bacteria"/>
</dbReference>